<reference evidence="2" key="2">
    <citation type="journal article" date="2010" name="Nature">
        <title>Comparative genomics reveals mobile pathogenicity chromosomes in Fusarium.</title>
        <authorList>
            <person name="Ma L.J."/>
            <person name="van der Does H.C."/>
            <person name="Borkovich K.A."/>
            <person name="Coleman J.J."/>
            <person name="Daboussi M.J."/>
            <person name="Di Pietro A."/>
            <person name="Dufresne M."/>
            <person name="Freitag M."/>
            <person name="Grabherr M."/>
            <person name="Henrissat B."/>
            <person name="Houterman P.M."/>
            <person name="Kang S."/>
            <person name="Shim W.B."/>
            <person name="Woloshuk C."/>
            <person name="Xie X."/>
            <person name="Xu J.R."/>
            <person name="Antoniw J."/>
            <person name="Baker S.E."/>
            <person name="Bluhm B.H."/>
            <person name="Breakspear A."/>
            <person name="Brown D.W."/>
            <person name="Butchko R.A."/>
            <person name="Chapman S."/>
            <person name="Coulson R."/>
            <person name="Coutinho P.M."/>
            <person name="Danchin E.G."/>
            <person name="Diener A."/>
            <person name="Gale L.R."/>
            <person name="Gardiner D.M."/>
            <person name="Goff S."/>
            <person name="Hammond-Kosack K.E."/>
            <person name="Hilburn K."/>
            <person name="Hua-Van A."/>
            <person name="Jonkers W."/>
            <person name="Kazan K."/>
            <person name="Kodira C.D."/>
            <person name="Koehrsen M."/>
            <person name="Kumar L."/>
            <person name="Lee Y.H."/>
            <person name="Li L."/>
            <person name="Manners J.M."/>
            <person name="Miranda-Saavedra D."/>
            <person name="Mukherjee M."/>
            <person name="Park G."/>
            <person name="Park J."/>
            <person name="Park S.Y."/>
            <person name="Proctor R.H."/>
            <person name="Regev A."/>
            <person name="Ruiz-Roldan M.C."/>
            <person name="Sain D."/>
            <person name="Sakthikumar S."/>
            <person name="Sykes S."/>
            <person name="Schwartz D.C."/>
            <person name="Turgeon B.G."/>
            <person name="Wapinski I."/>
            <person name="Yoder O."/>
            <person name="Young S."/>
            <person name="Zeng Q."/>
            <person name="Zhou S."/>
            <person name="Galagan J."/>
            <person name="Cuomo C.A."/>
            <person name="Kistler H.C."/>
            <person name="Rep M."/>
        </authorList>
    </citation>
    <scope>NUCLEOTIDE SEQUENCE [LARGE SCALE GENOMIC DNA]</scope>
    <source>
        <strain evidence="2">4287</strain>
    </source>
</reference>
<feature type="region of interest" description="Disordered" evidence="1">
    <location>
        <begin position="1"/>
        <end position="37"/>
    </location>
</feature>
<dbReference type="VEuPathDB" id="FungiDB:FOXG_22875"/>
<dbReference type="GeneID" id="28963581"/>
<reference evidence="2" key="1">
    <citation type="submission" date="2007-04" db="EMBL/GenBank/DDBJ databases">
        <authorList>
            <consortium name="The Broad Institute Genome Sequencing Platform"/>
            <person name="Birren B."/>
            <person name="Lander E."/>
            <person name="Galagan J."/>
            <person name="Nusbaum C."/>
            <person name="Devon K."/>
            <person name="Ma L.-J."/>
            <person name="Jaffe D."/>
            <person name="Butler J."/>
            <person name="Alvarez P."/>
            <person name="Gnerre S."/>
            <person name="Grabherr M."/>
            <person name="Kleber M."/>
            <person name="Mauceli E."/>
            <person name="Brockman W."/>
            <person name="MacCallum I.A."/>
            <person name="Young S."/>
            <person name="LaButti K."/>
            <person name="DeCaprio D."/>
            <person name="Crawford M."/>
            <person name="Koehrsen M."/>
            <person name="Engels R."/>
            <person name="Montgomery P."/>
            <person name="Pearson M."/>
            <person name="Howarth C."/>
            <person name="Larson L."/>
            <person name="White J."/>
            <person name="O'Leary S."/>
            <person name="Kodira C."/>
            <person name="Zeng Q."/>
            <person name="Yandava C."/>
            <person name="Alvarado L."/>
            <person name="Kistler C."/>
            <person name="Shim W.-B."/>
            <person name="Kang S."/>
            <person name="Woloshuk C."/>
        </authorList>
    </citation>
    <scope>NUCLEOTIDE SEQUENCE</scope>
    <source>
        <strain evidence="2">4287</strain>
    </source>
</reference>
<gene>
    <name evidence="2" type="ORF">FOXG_22875</name>
</gene>
<sequence>MQLSSCKKSNKAAKVGHTGNRGRRAWNVEGSRSRHVD</sequence>
<proteinExistence type="predicted"/>
<dbReference type="KEGG" id="fox:FOXG_22875"/>
<dbReference type="RefSeq" id="XP_018258635.1">
    <property type="nucleotide sequence ID" value="XM_018403297.1"/>
</dbReference>
<accession>A0A0J9WD90</accession>
<dbReference type="AlphaFoldDB" id="A0A0J9WD90"/>
<dbReference type="Proteomes" id="UP000009097">
    <property type="component" value="Unassembled WGS sequence"/>
</dbReference>
<evidence type="ECO:0000313" key="3">
    <source>
        <dbReference type="Proteomes" id="UP000009097"/>
    </source>
</evidence>
<evidence type="ECO:0000256" key="1">
    <source>
        <dbReference type="SAM" id="MobiDB-lite"/>
    </source>
</evidence>
<protein>
    <submittedName>
        <fullName evidence="2">Uncharacterized protein</fullName>
    </submittedName>
</protein>
<organism evidence="2 3">
    <name type="scientific">Fusarium oxysporum f. sp. lycopersici (strain 4287 / CBS 123668 / FGSC 9935 / NRRL 34936)</name>
    <name type="common">Fusarium vascular wilt of tomato</name>
    <dbReference type="NCBI Taxonomy" id="426428"/>
    <lineage>
        <taxon>Eukaryota</taxon>
        <taxon>Fungi</taxon>
        <taxon>Dikarya</taxon>
        <taxon>Ascomycota</taxon>
        <taxon>Pezizomycotina</taxon>
        <taxon>Sordariomycetes</taxon>
        <taxon>Hypocreomycetidae</taxon>
        <taxon>Hypocreales</taxon>
        <taxon>Nectriaceae</taxon>
        <taxon>Fusarium</taxon>
        <taxon>Fusarium oxysporum species complex</taxon>
    </lineage>
</organism>
<name>A0A0J9WD90_FUSO4</name>
<dbReference type="EMBL" id="DS231750">
    <property type="protein sequence ID" value="KNB20590.1"/>
    <property type="molecule type" value="Genomic_DNA"/>
</dbReference>
<evidence type="ECO:0000313" key="2">
    <source>
        <dbReference type="EMBL" id="KNB20590.1"/>
    </source>
</evidence>
<feature type="non-terminal residue" evidence="2">
    <location>
        <position position="37"/>
    </location>
</feature>